<dbReference type="PANTHER" id="PTHR36468">
    <property type="entry name" value="SPERMATOGENESIS-ASSOCIATED PROTEIN 19, MITOCHONDRIAL"/>
    <property type="match status" value="1"/>
</dbReference>
<accession>A0A8T1SQ84</accession>
<proteinExistence type="predicted"/>
<dbReference type="AlphaFoldDB" id="A0A8T1SQ84"/>
<evidence type="ECO:0000313" key="3">
    <source>
        <dbReference type="Proteomes" id="UP000765507"/>
    </source>
</evidence>
<organism evidence="2 3">
    <name type="scientific">Chelydra serpentina</name>
    <name type="common">Snapping turtle</name>
    <name type="synonym">Testudo serpentina</name>
    <dbReference type="NCBI Taxonomy" id="8475"/>
    <lineage>
        <taxon>Eukaryota</taxon>
        <taxon>Metazoa</taxon>
        <taxon>Chordata</taxon>
        <taxon>Craniata</taxon>
        <taxon>Vertebrata</taxon>
        <taxon>Euteleostomi</taxon>
        <taxon>Archelosauria</taxon>
        <taxon>Testudinata</taxon>
        <taxon>Testudines</taxon>
        <taxon>Cryptodira</taxon>
        <taxon>Durocryptodira</taxon>
        <taxon>Americhelydia</taxon>
        <taxon>Chelydroidea</taxon>
        <taxon>Chelydridae</taxon>
        <taxon>Chelydra</taxon>
    </lineage>
</organism>
<evidence type="ECO:0000313" key="2">
    <source>
        <dbReference type="EMBL" id="KAG6931111.1"/>
    </source>
</evidence>
<reference evidence="2 3" key="1">
    <citation type="journal article" date="2020" name="G3 (Bethesda)">
        <title>Draft Genome of the Common Snapping Turtle, Chelydra serpentina, a Model for Phenotypic Plasticity in Reptiles.</title>
        <authorList>
            <person name="Das D."/>
            <person name="Singh S.K."/>
            <person name="Bierstedt J."/>
            <person name="Erickson A."/>
            <person name="Galli G.L.J."/>
            <person name="Crossley D.A. 2nd"/>
            <person name="Rhen T."/>
        </authorList>
    </citation>
    <scope>NUCLEOTIDE SEQUENCE [LARGE SCALE GENOMIC DNA]</scope>
    <source>
        <strain evidence="2">KW</strain>
    </source>
</reference>
<dbReference type="InterPro" id="IPR028219">
    <property type="entry name" value="SPATA19"/>
</dbReference>
<dbReference type="Pfam" id="PF15212">
    <property type="entry name" value="SPATA19"/>
    <property type="match status" value="1"/>
</dbReference>
<gene>
    <name evidence="2" type="primary">SPATA19</name>
    <name evidence="2" type="ORF">G0U57_002161</name>
</gene>
<name>A0A8T1SQ84_CHESE</name>
<feature type="compositionally biased region" description="Low complexity" evidence="1">
    <location>
        <begin position="116"/>
        <end position="132"/>
    </location>
</feature>
<evidence type="ECO:0000256" key="1">
    <source>
        <dbReference type="SAM" id="MobiDB-lite"/>
    </source>
</evidence>
<keyword evidence="3" id="KW-1185">Reference proteome</keyword>
<feature type="region of interest" description="Disordered" evidence="1">
    <location>
        <begin position="98"/>
        <end position="132"/>
    </location>
</feature>
<comment type="caution">
    <text evidence="2">The sequence shown here is derived from an EMBL/GenBank/DDBJ whole genome shotgun (WGS) entry which is preliminary data.</text>
</comment>
<dbReference type="PANTHER" id="PTHR36468:SF1">
    <property type="entry name" value="SPERMATOGENESIS-ASSOCIATED PROTEIN 19, MITOCHONDRIAL"/>
    <property type="match status" value="1"/>
</dbReference>
<sequence length="198" mass="22290">MQQCCPLRSLPAAASSRGRGEVRLREVSPPRGEGPPRMIISTWAVYILMCKSIGRRFPPSSTPDIKVVETEMLSVLEHWLRKIEEEASKIFKQKLENKAETKATPSAGPDSGMTKSQTVQVSSTTLPVSSSSHGLLEERTKIQFIRWSHTRVYRVSSDMRSEAMRERLEQVRNSVSQVMLQAMQNNRSNTDIRATLSS</sequence>
<dbReference type="GO" id="GO:0097225">
    <property type="term" value="C:sperm midpiece"/>
    <property type="evidence" value="ECO:0007669"/>
    <property type="project" value="TreeGrafter"/>
</dbReference>
<feature type="region of interest" description="Disordered" evidence="1">
    <location>
        <begin position="10"/>
        <end position="33"/>
    </location>
</feature>
<dbReference type="EMBL" id="JAHGAV010000126">
    <property type="protein sequence ID" value="KAG6931111.1"/>
    <property type="molecule type" value="Genomic_DNA"/>
</dbReference>
<dbReference type="OrthoDB" id="9012529at2759"/>
<dbReference type="Proteomes" id="UP000765507">
    <property type="component" value="Unassembled WGS sequence"/>
</dbReference>
<feature type="compositionally biased region" description="Basic and acidic residues" evidence="1">
    <location>
        <begin position="18"/>
        <end position="28"/>
    </location>
</feature>
<protein>
    <submittedName>
        <fullName evidence="2">Spermatogenesis associated 19</fullName>
    </submittedName>
</protein>